<dbReference type="PROSITE" id="PS51898">
    <property type="entry name" value="TYR_RECOMBINASE"/>
    <property type="match status" value="1"/>
</dbReference>
<evidence type="ECO:0000256" key="1">
    <source>
        <dbReference type="ARBA" id="ARBA00004496"/>
    </source>
</evidence>
<dbReference type="PROSITE" id="PS51900">
    <property type="entry name" value="CB"/>
    <property type="match status" value="1"/>
</dbReference>
<dbReference type="GO" id="GO:0009037">
    <property type="term" value="F:tyrosine-based site-specific recombinase activity"/>
    <property type="evidence" value="ECO:0007669"/>
    <property type="project" value="UniProtKB-UniRule"/>
</dbReference>
<evidence type="ECO:0000256" key="10">
    <source>
        <dbReference type="HAMAP-Rule" id="MF_01808"/>
    </source>
</evidence>
<gene>
    <name evidence="13" type="primary">xerD</name>
    <name evidence="10" type="synonym">xerC</name>
    <name evidence="13" type="ORF">ENS29_10120</name>
</gene>
<comment type="similarity">
    <text evidence="10">Belongs to the 'phage' integrase family. XerC subfamily.</text>
</comment>
<keyword evidence="3 10" id="KW-0963">Cytoplasm</keyword>
<dbReference type="CDD" id="cd00798">
    <property type="entry name" value="INT_XerDC_C"/>
    <property type="match status" value="1"/>
</dbReference>
<proteinExistence type="inferred from homology"/>
<dbReference type="GO" id="GO:0006313">
    <property type="term" value="P:DNA transposition"/>
    <property type="evidence" value="ECO:0007669"/>
    <property type="project" value="UniProtKB-UniRule"/>
</dbReference>
<dbReference type="InterPro" id="IPR004107">
    <property type="entry name" value="Integrase_SAM-like_N"/>
</dbReference>
<evidence type="ECO:0000256" key="9">
    <source>
        <dbReference type="ARBA" id="ARBA00023306"/>
    </source>
</evidence>
<evidence type="ECO:0000256" key="6">
    <source>
        <dbReference type="ARBA" id="ARBA00022908"/>
    </source>
</evidence>
<protein>
    <recommendedName>
        <fullName evidence="10">Tyrosine recombinase XerC</fullName>
    </recommendedName>
</protein>
<dbReference type="SUPFAM" id="SSF47823">
    <property type="entry name" value="lambda integrase-like, N-terminal domain"/>
    <property type="match status" value="1"/>
</dbReference>
<evidence type="ECO:0000256" key="5">
    <source>
        <dbReference type="ARBA" id="ARBA00022829"/>
    </source>
</evidence>
<comment type="caution">
    <text evidence="13">The sequence shown here is derived from an EMBL/GenBank/DDBJ whole genome shotgun (WGS) entry which is preliminary data.</text>
</comment>
<dbReference type="GO" id="GO:0005737">
    <property type="term" value="C:cytoplasm"/>
    <property type="evidence" value="ECO:0007669"/>
    <property type="project" value="UniProtKB-SubCell"/>
</dbReference>
<dbReference type="Gene3D" id="1.10.150.130">
    <property type="match status" value="1"/>
</dbReference>
<evidence type="ECO:0000256" key="3">
    <source>
        <dbReference type="ARBA" id="ARBA00022490"/>
    </source>
</evidence>
<dbReference type="HAMAP" id="MF_01808">
    <property type="entry name" value="Recomb_XerC_XerD"/>
    <property type="match status" value="1"/>
</dbReference>
<keyword evidence="7 10" id="KW-0238">DNA-binding</keyword>
<dbReference type="InterPro" id="IPR011010">
    <property type="entry name" value="DNA_brk_join_enz"/>
</dbReference>
<organism evidence="13">
    <name type="scientific">Desulfatirhabdium butyrativorans</name>
    <dbReference type="NCBI Taxonomy" id="340467"/>
    <lineage>
        <taxon>Bacteria</taxon>
        <taxon>Pseudomonadati</taxon>
        <taxon>Thermodesulfobacteriota</taxon>
        <taxon>Desulfobacteria</taxon>
        <taxon>Desulfobacterales</taxon>
        <taxon>Desulfatirhabdiaceae</taxon>
        <taxon>Desulfatirhabdium</taxon>
    </lineage>
</organism>
<evidence type="ECO:0000259" key="12">
    <source>
        <dbReference type="PROSITE" id="PS51900"/>
    </source>
</evidence>
<evidence type="ECO:0000259" key="11">
    <source>
        <dbReference type="PROSITE" id="PS51898"/>
    </source>
</evidence>
<feature type="active site" evidence="10">
    <location>
        <position position="182"/>
    </location>
</feature>
<dbReference type="GO" id="GO:0003677">
    <property type="term" value="F:DNA binding"/>
    <property type="evidence" value="ECO:0007669"/>
    <property type="project" value="UniProtKB-UniRule"/>
</dbReference>
<feature type="active site" evidence="10">
    <location>
        <position position="256"/>
    </location>
</feature>
<comment type="subcellular location">
    <subcellularLocation>
        <location evidence="1 10">Cytoplasm</location>
    </subcellularLocation>
</comment>
<dbReference type="InterPro" id="IPR050090">
    <property type="entry name" value="Tyrosine_recombinase_XerCD"/>
</dbReference>
<comment type="subunit">
    <text evidence="10">Forms a cyclic heterotetrameric complex composed of two molecules of XerC and two molecules of XerD.</text>
</comment>
<feature type="domain" description="Tyr recombinase" evidence="11">
    <location>
        <begin position="118"/>
        <end position="301"/>
    </location>
</feature>
<dbReference type="InterPro" id="IPR044068">
    <property type="entry name" value="CB"/>
</dbReference>
<dbReference type="InterPro" id="IPR010998">
    <property type="entry name" value="Integrase_recombinase_N"/>
</dbReference>
<dbReference type="PANTHER" id="PTHR30349:SF81">
    <property type="entry name" value="TYROSINE RECOMBINASE XERC"/>
    <property type="match status" value="1"/>
</dbReference>
<evidence type="ECO:0000256" key="4">
    <source>
        <dbReference type="ARBA" id="ARBA00022618"/>
    </source>
</evidence>
<sequence>MNPSDHRQPDRSLFIQIDRFLDYLKVEKGLSKATVEAYAADLGRYAATLKTEGRTDFCEEDTVIVLKHLVELRNQGVSARSRCRHLVSIRGLYRFLVRERRLSTDPTQTIDFPKTGLRLPDVLSVDEVNRLLQVPDMKTPTGMRNAAMLELMYAAGLRVSELVNIKVFEVHTEAGFVRVTGKGAAERVVPIGGPATEKILLYRDLVRPRLLKGKESPYLFLARAAKPMTRQGFWKIFQQCVVAAQITKQVSPHSLRHSFASHLIEGGADLRSVQVMLGHVDISTTQIYTHIARDQLKRIHETYHPRG</sequence>
<dbReference type="GO" id="GO:0051301">
    <property type="term" value="P:cell division"/>
    <property type="evidence" value="ECO:0007669"/>
    <property type="project" value="UniProtKB-KW"/>
</dbReference>
<accession>A0A7C4RRZ2</accession>
<feature type="active site" evidence="10">
    <location>
        <position position="158"/>
    </location>
</feature>
<dbReference type="Pfam" id="PF00589">
    <property type="entry name" value="Phage_integrase"/>
    <property type="match status" value="1"/>
</dbReference>
<dbReference type="EMBL" id="DSUH01000233">
    <property type="protein sequence ID" value="HGU33196.1"/>
    <property type="molecule type" value="Genomic_DNA"/>
</dbReference>
<feature type="active site" evidence="10">
    <location>
        <position position="279"/>
    </location>
</feature>
<evidence type="ECO:0000256" key="8">
    <source>
        <dbReference type="ARBA" id="ARBA00023172"/>
    </source>
</evidence>
<dbReference type="InterPro" id="IPR013762">
    <property type="entry name" value="Integrase-like_cat_sf"/>
</dbReference>
<dbReference type="NCBIfam" id="NF001399">
    <property type="entry name" value="PRK00283.1"/>
    <property type="match status" value="1"/>
</dbReference>
<dbReference type="Pfam" id="PF02899">
    <property type="entry name" value="Phage_int_SAM_1"/>
    <property type="match status" value="1"/>
</dbReference>
<feature type="active site" evidence="10">
    <location>
        <position position="253"/>
    </location>
</feature>
<dbReference type="SUPFAM" id="SSF56349">
    <property type="entry name" value="DNA breaking-rejoining enzymes"/>
    <property type="match status" value="1"/>
</dbReference>
<keyword evidence="5 10" id="KW-0159">Chromosome partition</keyword>
<reference evidence="13" key="1">
    <citation type="journal article" date="2020" name="mSystems">
        <title>Genome- and Community-Level Interaction Insights into Carbon Utilization and Element Cycling Functions of Hydrothermarchaeota in Hydrothermal Sediment.</title>
        <authorList>
            <person name="Zhou Z."/>
            <person name="Liu Y."/>
            <person name="Xu W."/>
            <person name="Pan J."/>
            <person name="Luo Z.H."/>
            <person name="Li M."/>
        </authorList>
    </citation>
    <scope>NUCLEOTIDE SEQUENCE [LARGE SCALE GENOMIC DNA]</scope>
    <source>
        <strain evidence="13">SpSt-477</strain>
    </source>
</reference>
<dbReference type="InterPro" id="IPR023009">
    <property type="entry name" value="Tyrosine_recombinase_XerC/XerD"/>
</dbReference>
<dbReference type="AlphaFoldDB" id="A0A7C4RRZ2"/>
<dbReference type="Gene3D" id="1.10.443.10">
    <property type="entry name" value="Intergrase catalytic core"/>
    <property type="match status" value="1"/>
</dbReference>
<dbReference type="GO" id="GO:0007059">
    <property type="term" value="P:chromosome segregation"/>
    <property type="evidence" value="ECO:0007669"/>
    <property type="project" value="UniProtKB-UniRule"/>
</dbReference>
<comment type="similarity">
    <text evidence="2">Belongs to the 'phage' integrase family. XerD subfamily.</text>
</comment>
<dbReference type="InterPro" id="IPR011932">
    <property type="entry name" value="Recomb_XerD"/>
</dbReference>
<evidence type="ECO:0000313" key="13">
    <source>
        <dbReference type="EMBL" id="HGU33196.1"/>
    </source>
</evidence>
<evidence type="ECO:0000256" key="7">
    <source>
        <dbReference type="ARBA" id="ARBA00023125"/>
    </source>
</evidence>
<dbReference type="PANTHER" id="PTHR30349">
    <property type="entry name" value="PHAGE INTEGRASE-RELATED"/>
    <property type="match status" value="1"/>
</dbReference>
<feature type="active site" description="O-(3'-phospho-DNA)-tyrosine intermediate" evidence="10">
    <location>
        <position position="288"/>
    </location>
</feature>
<dbReference type="InterPro" id="IPR002104">
    <property type="entry name" value="Integrase_catalytic"/>
</dbReference>
<keyword evidence="6 10" id="KW-0229">DNA integration</keyword>
<comment type="function">
    <text evidence="10">Site-specific tyrosine recombinase, which acts by catalyzing the cutting and rejoining of the recombining DNA molecules. The XerC-XerD complex is essential to convert dimers of the bacterial chromosome into monomers to permit their segregation at cell division. It also contributes to the segregational stability of plasmids.</text>
</comment>
<evidence type="ECO:0000256" key="2">
    <source>
        <dbReference type="ARBA" id="ARBA00010450"/>
    </source>
</evidence>
<feature type="domain" description="Core-binding (CB)" evidence="12">
    <location>
        <begin position="11"/>
        <end position="97"/>
    </location>
</feature>
<name>A0A7C4RRZ2_9BACT</name>
<keyword evidence="9 10" id="KW-0131">Cell cycle</keyword>
<dbReference type="NCBIfam" id="TIGR02225">
    <property type="entry name" value="recomb_XerD"/>
    <property type="match status" value="1"/>
</dbReference>
<keyword evidence="8 10" id="KW-0233">DNA recombination</keyword>
<keyword evidence="4 10" id="KW-0132">Cell division</keyword>